<organism evidence="1 3">
    <name type="scientific">Medicago truncatula</name>
    <name type="common">Barrel medic</name>
    <name type="synonym">Medicago tribuloides</name>
    <dbReference type="NCBI Taxonomy" id="3880"/>
    <lineage>
        <taxon>Eukaryota</taxon>
        <taxon>Viridiplantae</taxon>
        <taxon>Streptophyta</taxon>
        <taxon>Embryophyta</taxon>
        <taxon>Tracheophyta</taxon>
        <taxon>Spermatophyta</taxon>
        <taxon>Magnoliopsida</taxon>
        <taxon>eudicotyledons</taxon>
        <taxon>Gunneridae</taxon>
        <taxon>Pentapetalae</taxon>
        <taxon>rosids</taxon>
        <taxon>fabids</taxon>
        <taxon>Fabales</taxon>
        <taxon>Fabaceae</taxon>
        <taxon>Papilionoideae</taxon>
        <taxon>50 kb inversion clade</taxon>
        <taxon>NPAAA clade</taxon>
        <taxon>Hologalegina</taxon>
        <taxon>IRL clade</taxon>
        <taxon>Trifolieae</taxon>
        <taxon>Medicago</taxon>
    </lineage>
</organism>
<evidence type="ECO:0000313" key="3">
    <source>
        <dbReference type="Proteomes" id="UP000002051"/>
    </source>
</evidence>
<evidence type="ECO:0008006" key="4">
    <source>
        <dbReference type="Google" id="ProtNLM"/>
    </source>
</evidence>
<dbReference type="AlphaFoldDB" id="A0A072U8V2"/>
<accession>A0A072U8V2</accession>
<reference evidence="2" key="3">
    <citation type="submission" date="2015-04" db="UniProtKB">
        <authorList>
            <consortium name="EnsemblPlants"/>
        </authorList>
    </citation>
    <scope>IDENTIFICATION</scope>
    <source>
        <strain evidence="2">cv. Jemalong A17</strain>
    </source>
</reference>
<dbReference type="EMBL" id="CM001222">
    <property type="protein sequence ID" value="KEH25806.1"/>
    <property type="molecule type" value="Genomic_DNA"/>
</dbReference>
<reference evidence="1 3" key="2">
    <citation type="journal article" date="2014" name="BMC Genomics">
        <title>An improved genome release (version Mt4.0) for the model legume Medicago truncatula.</title>
        <authorList>
            <person name="Tang H."/>
            <person name="Krishnakumar V."/>
            <person name="Bidwell S."/>
            <person name="Rosen B."/>
            <person name="Chan A."/>
            <person name="Zhou S."/>
            <person name="Gentzbittel L."/>
            <person name="Childs K.L."/>
            <person name="Yandell M."/>
            <person name="Gundlach H."/>
            <person name="Mayer K.F."/>
            <person name="Schwartz D.C."/>
            <person name="Town C.D."/>
        </authorList>
    </citation>
    <scope>GENOME REANNOTATION</scope>
    <source>
        <strain evidence="1">A17</strain>
        <strain evidence="2 3">cv. Jemalong A17</strain>
    </source>
</reference>
<protein>
    <recommendedName>
        <fullName evidence="4">F-box protein interaction domain protein</fullName>
    </recommendedName>
</protein>
<gene>
    <name evidence="1" type="ordered locus">MTR_6g034615</name>
</gene>
<keyword evidence="3" id="KW-1185">Reference proteome</keyword>
<evidence type="ECO:0000313" key="1">
    <source>
        <dbReference type="EMBL" id="KEH25806.1"/>
    </source>
</evidence>
<sequence>MKTFLVKYRHVKFHVPTTRFQHSFAYINLMLDCSLDDYKVFMLENSGLWSPTSYTCSVYHIKEGGWTTMKNSFSPGGRNMKFDMPVFHKGCLHFISDCDSYFAKSSPFYKPYTMSYNLENGISTMLKLSREAVKGCHIMCNMGIFNWGKKRSSNNSICLVKLRNFVFTVWFLKDYESGSWKKVLKVRLRALGLNETN</sequence>
<dbReference type="EnsemblPlants" id="KEH25806">
    <property type="protein sequence ID" value="KEH25806"/>
    <property type="gene ID" value="MTR_6g034615"/>
</dbReference>
<proteinExistence type="predicted"/>
<reference evidence="1 3" key="1">
    <citation type="journal article" date="2011" name="Nature">
        <title>The Medicago genome provides insight into the evolution of rhizobial symbioses.</title>
        <authorList>
            <person name="Young N.D."/>
            <person name="Debelle F."/>
            <person name="Oldroyd G.E."/>
            <person name="Geurts R."/>
            <person name="Cannon S.B."/>
            <person name="Udvardi M.K."/>
            <person name="Benedito V.A."/>
            <person name="Mayer K.F."/>
            <person name="Gouzy J."/>
            <person name="Schoof H."/>
            <person name="Van de Peer Y."/>
            <person name="Proost S."/>
            <person name="Cook D.R."/>
            <person name="Meyers B.C."/>
            <person name="Spannagl M."/>
            <person name="Cheung F."/>
            <person name="De Mita S."/>
            <person name="Krishnakumar V."/>
            <person name="Gundlach H."/>
            <person name="Zhou S."/>
            <person name="Mudge J."/>
            <person name="Bharti A.K."/>
            <person name="Murray J.D."/>
            <person name="Naoumkina M.A."/>
            <person name="Rosen B."/>
            <person name="Silverstein K.A."/>
            <person name="Tang H."/>
            <person name="Rombauts S."/>
            <person name="Zhao P.X."/>
            <person name="Zhou P."/>
            <person name="Barbe V."/>
            <person name="Bardou P."/>
            <person name="Bechner M."/>
            <person name="Bellec A."/>
            <person name="Berger A."/>
            <person name="Berges H."/>
            <person name="Bidwell S."/>
            <person name="Bisseling T."/>
            <person name="Choisne N."/>
            <person name="Couloux A."/>
            <person name="Denny R."/>
            <person name="Deshpande S."/>
            <person name="Dai X."/>
            <person name="Doyle J.J."/>
            <person name="Dudez A.M."/>
            <person name="Farmer A.D."/>
            <person name="Fouteau S."/>
            <person name="Franken C."/>
            <person name="Gibelin C."/>
            <person name="Gish J."/>
            <person name="Goldstein S."/>
            <person name="Gonzalez A.J."/>
            <person name="Green P.J."/>
            <person name="Hallab A."/>
            <person name="Hartog M."/>
            <person name="Hua A."/>
            <person name="Humphray S.J."/>
            <person name="Jeong D.H."/>
            <person name="Jing Y."/>
            <person name="Jocker A."/>
            <person name="Kenton S.M."/>
            <person name="Kim D.J."/>
            <person name="Klee K."/>
            <person name="Lai H."/>
            <person name="Lang C."/>
            <person name="Lin S."/>
            <person name="Macmil S.L."/>
            <person name="Magdelenat G."/>
            <person name="Matthews L."/>
            <person name="McCorrison J."/>
            <person name="Monaghan E.L."/>
            <person name="Mun J.H."/>
            <person name="Najar F.Z."/>
            <person name="Nicholson C."/>
            <person name="Noirot C."/>
            <person name="O'Bleness M."/>
            <person name="Paule C.R."/>
            <person name="Poulain J."/>
            <person name="Prion F."/>
            <person name="Qin B."/>
            <person name="Qu C."/>
            <person name="Retzel E.F."/>
            <person name="Riddle C."/>
            <person name="Sallet E."/>
            <person name="Samain S."/>
            <person name="Samson N."/>
            <person name="Sanders I."/>
            <person name="Saurat O."/>
            <person name="Scarpelli C."/>
            <person name="Schiex T."/>
            <person name="Segurens B."/>
            <person name="Severin A.J."/>
            <person name="Sherrier D.J."/>
            <person name="Shi R."/>
            <person name="Sims S."/>
            <person name="Singer S.R."/>
            <person name="Sinharoy S."/>
            <person name="Sterck L."/>
            <person name="Viollet A."/>
            <person name="Wang B.B."/>
            <person name="Wang K."/>
            <person name="Wang M."/>
            <person name="Wang X."/>
            <person name="Warfsmann J."/>
            <person name="Weissenbach J."/>
            <person name="White D.D."/>
            <person name="White J.D."/>
            <person name="Wiley G.B."/>
            <person name="Wincker P."/>
            <person name="Xing Y."/>
            <person name="Yang L."/>
            <person name="Yao Z."/>
            <person name="Ying F."/>
            <person name="Zhai J."/>
            <person name="Zhou L."/>
            <person name="Zuber A."/>
            <person name="Denarie J."/>
            <person name="Dixon R.A."/>
            <person name="May G.D."/>
            <person name="Schwartz D.C."/>
            <person name="Rogers J."/>
            <person name="Quetier F."/>
            <person name="Town C.D."/>
            <person name="Roe B.A."/>
        </authorList>
    </citation>
    <scope>NUCLEOTIDE SEQUENCE [LARGE SCALE GENOMIC DNA]</scope>
    <source>
        <strain evidence="1">A17</strain>
        <strain evidence="2 3">cv. Jemalong A17</strain>
    </source>
</reference>
<dbReference type="HOGENOM" id="CLU_1386034_0_0_1"/>
<evidence type="ECO:0000313" key="2">
    <source>
        <dbReference type="EnsemblPlants" id="KEH25806"/>
    </source>
</evidence>
<dbReference type="Proteomes" id="UP000002051">
    <property type="component" value="Chromosome 6"/>
</dbReference>
<name>A0A072U8V2_MEDTR</name>